<dbReference type="SUPFAM" id="SSF51556">
    <property type="entry name" value="Metallo-dependent hydrolases"/>
    <property type="match status" value="1"/>
</dbReference>
<dbReference type="Proteomes" id="UP000186777">
    <property type="component" value="Unassembled WGS sequence"/>
</dbReference>
<comment type="catalytic activity">
    <reaction evidence="2">
        <text>(S)-dihydroorotate + H2O = N-carbamoyl-L-aspartate + H(+)</text>
        <dbReference type="Rhea" id="RHEA:24296"/>
        <dbReference type="ChEBI" id="CHEBI:15377"/>
        <dbReference type="ChEBI" id="CHEBI:15378"/>
        <dbReference type="ChEBI" id="CHEBI:30864"/>
        <dbReference type="ChEBI" id="CHEBI:32814"/>
        <dbReference type="EC" id="3.5.2.3"/>
    </reaction>
</comment>
<evidence type="ECO:0000313" key="5">
    <source>
        <dbReference type="Proteomes" id="UP000186777"/>
    </source>
</evidence>
<comment type="cofactor">
    <cofactor evidence="2">
        <name>Zn(2+)</name>
        <dbReference type="ChEBI" id="CHEBI:29105"/>
    </cofactor>
    <text evidence="2">Binds 2 Zn(2+) ions per subunit.</text>
</comment>
<dbReference type="PANTHER" id="PTHR43668">
    <property type="entry name" value="ALLANTOINASE"/>
    <property type="match status" value="1"/>
</dbReference>
<dbReference type="GO" id="GO:0008270">
    <property type="term" value="F:zinc ion binding"/>
    <property type="evidence" value="ECO:0007669"/>
    <property type="project" value="UniProtKB-UniRule"/>
</dbReference>
<evidence type="ECO:0000256" key="2">
    <source>
        <dbReference type="HAMAP-Rule" id="MF_00220"/>
    </source>
</evidence>
<dbReference type="GO" id="GO:0006145">
    <property type="term" value="P:purine nucleobase catabolic process"/>
    <property type="evidence" value="ECO:0007669"/>
    <property type="project" value="TreeGrafter"/>
</dbReference>
<feature type="binding site" evidence="2">
    <location>
        <position position="309"/>
    </location>
    <ligand>
        <name>substrate</name>
    </ligand>
</feature>
<dbReference type="UniPathway" id="UPA00070">
    <property type="reaction ID" value="UER00117"/>
</dbReference>
<dbReference type="RefSeq" id="WP_021719585.1">
    <property type="nucleotide sequence ID" value="NZ_CAUCHG010000073.1"/>
</dbReference>
<dbReference type="Pfam" id="PF12890">
    <property type="entry name" value="DHOase"/>
    <property type="match status" value="1"/>
</dbReference>
<name>A0A1Q6R616_9FIRM</name>
<evidence type="ECO:0000313" key="4">
    <source>
        <dbReference type="EMBL" id="OLA37825.1"/>
    </source>
</evidence>
<dbReference type="InterPro" id="IPR011059">
    <property type="entry name" value="Metal-dep_hydrolase_composite"/>
</dbReference>
<dbReference type="HAMAP" id="MF_00220_B">
    <property type="entry name" value="PyrC_classI_B"/>
    <property type="match status" value="1"/>
</dbReference>
<feature type="binding site" evidence="2">
    <location>
        <position position="305"/>
    </location>
    <ligand>
        <name>Zn(2+)</name>
        <dbReference type="ChEBI" id="CHEBI:29105"/>
        <label>1</label>
    </ligand>
</feature>
<dbReference type="NCBIfam" id="TIGR00857">
    <property type="entry name" value="pyrC_multi"/>
    <property type="match status" value="1"/>
</dbReference>
<dbReference type="GO" id="GO:0004038">
    <property type="term" value="F:allantoinase activity"/>
    <property type="evidence" value="ECO:0007669"/>
    <property type="project" value="TreeGrafter"/>
</dbReference>
<dbReference type="STRING" id="626940.BHW43_05375"/>
<accession>A0A1Q6R616</accession>
<gene>
    <name evidence="2" type="primary">pyrC</name>
    <name evidence="4" type="ORF">BHW43_05375</name>
</gene>
<dbReference type="InterPro" id="IPR004722">
    <property type="entry name" value="DHOase"/>
</dbReference>
<comment type="caution">
    <text evidence="2">Lacks conserved residue(s) required for the propagation of feature annotation.</text>
</comment>
<keyword evidence="1 2" id="KW-0665">Pyrimidine biosynthesis</keyword>
<comment type="caution">
    <text evidence="4">The sequence shown here is derived from an EMBL/GenBank/DDBJ whole genome shotgun (WGS) entry which is preliminary data.</text>
</comment>
<feature type="binding site" evidence="2">
    <location>
        <position position="152"/>
    </location>
    <ligand>
        <name>Zn(2+)</name>
        <dbReference type="ChEBI" id="CHEBI:29105"/>
        <label>1</label>
    </ligand>
</feature>
<feature type="binding site" evidence="2">
    <location>
        <position position="278"/>
    </location>
    <ligand>
        <name>substrate</name>
    </ligand>
</feature>
<feature type="domain" description="Dihydroorotase catalytic" evidence="3">
    <location>
        <begin position="50"/>
        <end position="236"/>
    </location>
</feature>
<organism evidence="4 5">
    <name type="scientific">Phascolarctobacterium succinatutens</name>
    <dbReference type="NCBI Taxonomy" id="626940"/>
    <lineage>
        <taxon>Bacteria</taxon>
        <taxon>Bacillati</taxon>
        <taxon>Bacillota</taxon>
        <taxon>Negativicutes</taxon>
        <taxon>Acidaminococcales</taxon>
        <taxon>Acidaminococcaceae</taxon>
        <taxon>Phascolarctobacterium</taxon>
    </lineage>
</organism>
<comment type="function">
    <text evidence="2">Catalyzes the reversible cyclization of carbamoyl aspartate to dihydroorotate.</text>
</comment>
<feature type="binding site" evidence="2">
    <location>
        <begin position="62"/>
        <end position="64"/>
    </location>
    <ligand>
        <name>substrate</name>
    </ligand>
</feature>
<dbReference type="AlphaFoldDB" id="A0A1Q6R616"/>
<dbReference type="GO" id="GO:0005737">
    <property type="term" value="C:cytoplasm"/>
    <property type="evidence" value="ECO:0007669"/>
    <property type="project" value="TreeGrafter"/>
</dbReference>
<dbReference type="InterPro" id="IPR032466">
    <property type="entry name" value="Metal_Hydrolase"/>
</dbReference>
<dbReference type="EMBL" id="MNTG01000027">
    <property type="protein sequence ID" value="OLA37825.1"/>
    <property type="molecule type" value="Genomic_DNA"/>
</dbReference>
<feature type="binding site" evidence="2">
    <location>
        <position position="60"/>
    </location>
    <ligand>
        <name>Zn(2+)</name>
        <dbReference type="ChEBI" id="CHEBI:29105"/>
        <label>1</label>
    </ligand>
</feature>
<feature type="binding site" evidence="2">
    <location>
        <position position="152"/>
    </location>
    <ligand>
        <name>Zn(2+)</name>
        <dbReference type="ChEBI" id="CHEBI:29105"/>
        <label>2</label>
    </ligand>
</feature>
<dbReference type="PANTHER" id="PTHR43668:SF2">
    <property type="entry name" value="ALLANTOINASE"/>
    <property type="match status" value="1"/>
</dbReference>
<keyword evidence="2" id="KW-0378">Hydrolase</keyword>
<comment type="similarity">
    <text evidence="2">Belongs to the metallo-dependent hydrolases superfamily. DHOase family. Class I DHOase subfamily.</text>
</comment>
<sequence>MKTLIKNGRVVDPSQKLDAVMDILVEDGKIKALGKDIAEAADEVFDATGLVVTPGLIDVHTHMREPGLEAKEDIISGTKAAAAGGVTTVACMPNTKPVIDTSIVVSGIKERAREESYANVEVIGAISKGEKGEELAEMGDMAEKGAMGFSDDGHYVKSSRLMVLAAKYVTAFDKPLLCHAIDPELDSEGYMHEGAVSARIGVPGVPAISEDIAVARDCIIAEYTGAHVHICHVASKGAIDIIRQAKKRGVNVTSEVTVHHLTLTDEACADYNSATRVNPPLRSADHVQAMREAVLDGTVDAIVTDHSPHAPEEKDVEFRYAPNGFCGLETSLAVMLTDLYHTHVFDLNTIISKMSCEPAKLFKLAGGTLKEGSVADITIMDLNKKWTVDSSKFYTRGKFTPYEGKACTGKAVATMLHGNFVMRDGVVCTKK</sequence>
<dbReference type="InterPro" id="IPR024403">
    <property type="entry name" value="DHOase_cat"/>
</dbReference>
<keyword evidence="2" id="KW-0862">Zinc</keyword>
<dbReference type="InterPro" id="IPR050138">
    <property type="entry name" value="DHOase/Allantoinase_Hydrolase"/>
</dbReference>
<dbReference type="CDD" id="cd01317">
    <property type="entry name" value="DHOase_IIa"/>
    <property type="match status" value="1"/>
</dbReference>
<proteinExistence type="inferred from homology"/>
<feature type="binding site" evidence="2">
    <location>
        <position position="62"/>
    </location>
    <ligand>
        <name>Zn(2+)</name>
        <dbReference type="ChEBI" id="CHEBI:29105"/>
        <label>1</label>
    </ligand>
</feature>
<dbReference type="GO" id="GO:0004151">
    <property type="term" value="F:dihydroorotase activity"/>
    <property type="evidence" value="ECO:0007669"/>
    <property type="project" value="UniProtKB-UniRule"/>
</dbReference>
<evidence type="ECO:0000259" key="3">
    <source>
        <dbReference type="Pfam" id="PF12890"/>
    </source>
</evidence>
<dbReference type="Gene3D" id="2.30.40.10">
    <property type="entry name" value="Urease, subunit C, domain 1"/>
    <property type="match status" value="1"/>
</dbReference>
<dbReference type="EC" id="3.5.2.3" evidence="2"/>
<dbReference type="Gene3D" id="3.20.20.140">
    <property type="entry name" value="Metal-dependent hydrolases"/>
    <property type="match status" value="1"/>
</dbReference>
<comment type="pathway">
    <text evidence="2">Pyrimidine metabolism; UMP biosynthesis via de novo pathway; (S)-dihydroorotate from bicarbonate: step 3/3.</text>
</comment>
<evidence type="ECO:0000256" key="1">
    <source>
        <dbReference type="ARBA" id="ARBA00022975"/>
    </source>
</evidence>
<dbReference type="SUPFAM" id="SSF51338">
    <property type="entry name" value="Composite domain of metallo-dependent hydrolases"/>
    <property type="match status" value="1"/>
</dbReference>
<feature type="binding site" evidence="2">
    <location>
        <position position="94"/>
    </location>
    <ligand>
        <name>substrate</name>
    </ligand>
</feature>
<protein>
    <recommendedName>
        <fullName evidence="2">Dihydroorotase</fullName>
        <shortName evidence="2">DHOase</shortName>
        <ecNumber evidence="2">3.5.2.3</ecNumber>
    </recommendedName>
</protein>
<keyword evidence="2" id="KW-0479">Metal-binding</keyword>
<feature type="binding site" evidence="2">
    <location>
        <position position="179"/>
    </location>
    <ligand>
        <name>Zn(2+)</name>
        <dbReference type="ChEBI" id="CHEBI:29105"/>
        <label>2</label>
    </ligand>
</feature>
<dbReference type="GO" id="GO:0044205">
    <property type="term" value="P:'de novo' UMP biosynthetic process"/>
    <property type="evidence" value="ECO:0007669"/>
    <property type="project" value="UniProtKB-UniRule"/>
</dbReference>
<reference evidence="4 5" key="1">
    <citation type="journal article" date="2016" name="Nat. Biotechnol.">
        <title>Measurement of bacterial replication rates in microbial communities.</title>
        <authorList>
            <person name="Brown C.T."/>
            <person name="Olm M.R."/>
            <person name="Thomas B.C."/>
            <person name="Banfield J.F."/>
        </authorList>
    </citation>
    <scope>NUCLEOTIDE SEQUENCE [LARGE SCALE GENOMIC DNA]</scope>
    <source>
        <strain evidence="4">46_33</strain>
    </source>
</reference>
<feature type="active site" evidence="2">
    <location>
        <position position="305"/>
    </location>
</feature>
<feature type="binding site" evidence="2">
    <location>
        <position position="232"/>
    </location>
    <ligand>
        <name>Zn(2+)</name>
        <dbReference type="ChEBI" id="CHEBI:29105"/>
        <label>2</label>
    </ligand>
</feature>